<evidence type="ECO:0000256" key="12">
    <source>
        <dbReference type="SAM" id="MobiDB-lite"/>
    </source>
</evidence>
<reference evidence="14" key="2">
    <citation type="submission" date="2025-09" db="UniProtKB">
        <authorList>
            <consortium name="Ensembl"/>
        </authorList>
    </citation>
    <scope>IDENTIFICATION</scope>
</reference>
<dbReference type="Gene3D" id="3.30.160.60">
    <property type="entry name" value="Classic Zinc Finger"/>
    <property type="match status" value="6"/>
</dbReference>
<dbReference type="PANTHER" id="PTHR24404:SF114">
    <property type="entry name" value="KLUMPFUSS, ISOFORM B-RELATED"/>
    <property type="match status" value="1"/>
</dbReference>
<feature type="region of interest" description="Disordered" evidence="12">
    <location>
        <begin position="1"/>
        <end position="132"/>
    </location>
</feature>
<organism evidence="14 15">
    <name type="scientific">Sphenodon punctatus</name>
    <name type="common">Tuatara</name>
    <name type="synonym">Hatteria punctata</name>
    <dbReference type="NCBI Taxonomy" id="8508"/>
    <lineage>
        <taxon>Eukaryota</taxon>
        <taxon>Metazoa</taxon>
        <taxon>Chordata</taxon>
        <taxon>Craniata</taxon>
        <taxon>Vertebrata</taxon>
        <taxon>Euteleostomi</taxon>
        <taxon>Lepidosauria</taxon>
        <taxon>Sphenodontia</taxon>
        <taxon>Sphenodontidae</taxon>
        <taxon>Sphenodon</taxon>
    </lineage>
</organism>
<feature type="compositionally biased region" description="Basic and acidic residues" evidence="12">
    <location>
        <begin position="44"/>
        <end position="54"/>
    </location>
</feature>
<evidence type="ECO:0000256" key="1">
    <source>
        <dbReference type="ARBA" id="ARBA00004123"/>
    </source>
</evidence>
<dbReference type="GeneTree" id="ENSGT00940000155153"/>
<dbReference type="PROSITE" id="PS50157">
    <property type="entry name" value="ZINC_FINGER_C2H2_2"/>
    <property type="match status" value="6"/>
</dbReference>
<dbReference type="Ensembl" id="ENSSPUT00000001237.1">
    <property type="protein sequence ID" value="ENSSPUP00000001169.1"/>
    <property type="gene ID" value="ENSSPUG00000000934.1"/>
</dbReference>
<feature type="domain" description="C2H2-type" evidence="13">
    <location>
        <begin position="180"/>
        <end position="210"/>
    </location>
</feature>
<evidence type="ECO:0000256" key="7">
    <source>
        <dbReference type="ARBA" id="ARBA00023015"/>
    </source>
</evidence>
<dbReference type="GO" id="GO:0003700">
    <property type="term" value="F:DNA-binding transcription factor activity"/>
    <property type="evidence" value="ECO:0007669"/>
    <property type="project" value="TreeGrafter"/>
</dbReference>
<dbReference type="InterPro" id="IPR050589">
    <property type="entry name" value="Ikaros_C2H2-ZF"/>
</dbReference>
<evidence type="ECO:0000256" key="3">
    <source>
        <dbReference type="ARBA" id="ARBA00022723"/>
    </source>
</evidence>
<dbReference type="InterPro" id="IPR013087">
    <property type="entry name" value="Znf_C2H2_type"/>
</dbReference>
<reference evidence="14" key="1">
    <citation type="submission" date="2025-08" db="UniProtKB">
        <authorList>
            <consortium name="Ensembl"/>
        </authorList>
    </citation>
    <scope>IDENTIFICATION</scope>
</reference>
<keyword evidence="8" id="KW-0238">DNA-binding</keyword>
<evidence type="ECO:0000256" key="8">
    <source>
        <dbReference type="ARBA" id="ARBA00023125"/>
    </source>
</evidence>
<evidence type="ECO:0000313" key="15">
    <source>
        <dbReference type="Proteomes" id="UP000694392"/>
    </source>
</evidence>
<keyword evidence="9" id="KW-0804">Transcription</keyword>
<feature type="domain" description="C2H2-type" evidence="13">
    <location>
        <begin position="297"/>
        <end position="324"/>
    </location>
</feature>
<dbReference type="InterPro" id="IPR036236">
    <property type="entry name" value="Znf_C2H2_sf"/>
</dbReference>
<name>A0A8D0G5P2_SPHPU</name>
<dbReference type="FunFam" id="3.30.160.60:FF:000056">
    <property type="entry name" value="Zinc finger and SCAN domain-containing 20"/>
    <property type="match status" value="1"/>
</dbReference>
<dbReference type="AlphaFoldDB" id="A0A8D0G5P2"/>
<evidence type="ECO:0000256" key="4">
    <source>
        <dbReference type="ARBA" id="ARBA00022737"/>
    </source>
</evidence>
<keyword evidence="10" id="KW-0539">Nucleus</keyword>
<dbReference type="GO" id="GO:0008270">
    <property type="term" value="F:zinc ion binding"/>
    <property type="evidence" value="ECO:0007669"/>
    <property type="project" value="UniProtKB-KW"/>
</dbReference>
<dbReference type="GO" id="GO:0005634">
    <property type="term" value="C:nucleus"/>
    <property type="evidence" value="ECO:0007669"/>
    <property type="project" value="UniProtKB-SubCell"/>
</dbReference>
<protein>
    <recommendedName>
        <fullName evidence="13">C2H2-type domain-containing protein</fullName>
    </recommendedName>
</protein>
<comment type="subcellular location">
    <subcellularLocation>
        <location evidence="1">Nucleus</location>
    </subcellularLocation>
</comment>
<proteinExistence type="inferred from homology"/>
<dbReference type="FunFam" id="3.30.160.60:FF:000671">
    <property type="entry name" value="Zinc finger protein 26"/>
    <property type="match status" value="1"/>
</dbReference>
<feature type="domain" description="C2H2-type" evidence="13">
    <location>
        <begin position="211"/>
        <end position="238"/>
    </location>
</feature>
<dbReference type="FunFam" id="3.30.160.60:FF:000352">
    <property type="entry name" value="zinc finger protein 3 homolog"/>
    <property type="match status" value="1"/>
</dbReference>
<dbReference type="GO" id="GO:0000978">
    <property type="term" value="F:RNA polymerase II cis-regulatory region sequence-specific DNA binding"/>
    <property type="evidence" value="ECO:0007669"/>
    <property type="project" value="TreeGrafter"/>
</dbReference>
<evidence type="ECO:0000256" key="2">
    <source>
        <dbReference type="ARBA" id="ARBA00006991"/>
    </source>
</evidence>
<keyword evidence="7" id="KW-0805">Transcription regulation</keyword>
<dbReference type="FunFam" id="3.30.160.60:FF:001270">
    <property type="entry name" value="zinc finger protein 583 isoform X1"/>
    <property type="match status" value="1"/>
</dbReference>
<evidence type="ECO:0000313" key="14">
    <source>
        <dbReference type="Ensembl" id="ENSSPUP00000001169.1"/>
    </source>
</evidence>
<accession>A0A8D0G5P2</accession>
<dbReference type="SMART" id="SM00355">
    <property type="entry name" value="ZnF_C2H2"/>
    <property type="match status" value="5"/>
</dbReference>
<evidence type="ECO:0000256" key="9">
    <source>
        <dbReference type="ARBA" id="ARBA00023163"/>
    </source>
</evidence>
<evidence type="ECO:0000256" key="5">
    <source>
        <dbReference type="ARBA" id="ARBA00022771"/>
    </source>
</evidence>
<sequence length="369" mass="41707">MPDVTNQVGEDPQERNQEIPEGMEVPPEPSVDYADSEPYFVTQIKEEQELKLEDREEEEEEIYAESGTDDGLVFKTKIQDPSEPCKSLAPQQSEEDEVFRNPNQGDSFGAPCSSITPQSSRSKSHAEESVPGEGCFSGNGAVTFYRQDGPVERPHACPECGKSFRLQKSLAIHRQSHAKAGCYEPAACEKSFTYKQQFTLHQRIHAGGEAYTSVECEQSFKQNHNLTPHQRAQVGENPYGGTKCVRSFNLKSSYRQCPKAHSRERPYKCPKCPESFSQKKNLVTHQRVHSGRGGGALMCTYCGKNFSHPSDLIRHQRIHTGERPYQCTECSKSFTQKQHLLQHQKIHLREQSRLNVPNVRGAFLDTIFL</sequence>
<dbReference type="OMA" id="PYGGTKC"/>
<evidence type="ECO:0000256" key="10">
    <source>
        <dbReference type="ARBA" id="ARBA00023242"/>
    </source>
</evidence>
<evidence type="ECO:0000256" key="6">
    <source>
        <dbReference type="ARBA" id="ARBA00022833"/>
    </source>
</evidence>
<evidence type="ECO:0000259" key="13">
    <source>
        <dbReference type="PROSITE" id="PS50157"/>
    </source>
</evidence>
<dbReference type="Proteomes" id="UP000694392">
    <property type="component" value="Unplaced"/>
</dbReference>
<feature type="domain" description="C2H2-type" evidence="13">
    <location>
        <begin position="267"/>
        <end position="294"/>
    </location>
</feature>
<keyword evidence="5 11" id="KW-0863">Zinc-finger</keyword>
<dbReference type="SUPFAM" id="SSF57667">
    <property type="entry name" value="beta-beta-alpha zinc fingers"/>
    <property type="match status" value="4"/>
</dbReference>
<dbReference type="PANTHER" id="PTHR24404">
    <property type="entry name" value="ZINC FINGER PROTEIN"/>
    <property type="match status" value="1"/>
</dbReference>
<keyword evidence="3" id="KW-0479">Metal-binding</keyword>
<dbReference type="Pfam" id="PF00096">
    <property type="entry name" value="zf-C2H2"/>
    <property type="match status" value="4"/>
</dbReference>
<dbReference type="PROSITE" id="PS00028">
    <property type="entry name" value="ZINC_FINGER_C2H2_1"/>
    <property type="match status" value="4"/>
</dbReference>
<dbReference type="GO" id="GO:0006357">
    <property type="term" value="P:regulation of transcription by RNA polymerase II"/>
    <property type="evidence" value="ECO:0007669"/>
    <property type="project" value="TreeGrafter"/>
</dbReference>
<comment type="similarity">
    <text evidence="2">Belongs to the krueppel C2H2-type zinc-finger protein family.</text>
</comment>
<feature type="domain" description="C2H2-type" evidence="13">
    <location>
        <begin position="155"/>
        <end position="178"/>
    </location>
</feature>
<keyword evidence="4" id="KW-0677">Repeat</keyword>
<keyword evidence="6" id="KW-0862">Zinc</keyword>
<evidence type="ECO:0000256" key="11">
    <source>
        <dbReference type="PROSITE-ProRule" id="PRU00042"/>
    </source>
</evidence>
<feature type="domain" description="C2H2-type" evidence="13">
    <location>
        <begin position="325"/>
        <end position="352"/>
    </location>
</feature>
<keyword evidence="15" id="KW-1185">Reference proteome</keyword>